<comment type="caution">
    <text evidence="2">The sequence shown here is derived from an EMBL/GenBank/DDBJ whole genome shotgun (WGS) entry which is preliminary data.</text>
</comment>
<sequence>MAAATPKGTDTDYSYGSVERVLLETCPEGQEAPWWRRGRGDKAPALKGERERREQRERMAAMFESVDTGYETYYTDLEGEGETEVEAEVEVRQRETVVETEGISATRR</sequence>
<gene>
    <name evidence="2" type="ORF">KIPB_005307</name>
</gene>
<proteinExistence type="predicted"/>
<accession>A0A391NRD5</accession>
<evidence type="ECO:0000256" key="1">
    <source>
        <dbReference type="SAM" id="MobiDB-lite"/>
    </source>
</evidence>
<protein>
    <submittedName>
        <fullName evidence="2">Uncharacterized protein</fullName>
    </submittedName>
</protein>
<dbReference type="Proteomes" id="UP000265618">
    <property type="component" value="Unassembled WGS sequence"/>
</dbReference>
<feature type="region of interest" description="Disordered" evidence="1">
    <location>
        <begin position="80"/>
        <end position="108"/>
    </location>
</feature>
<organism evidence="2 3">
    <name type="scientific">Kipferlia bialata</name>
    <dbReference type="NCBI Taxonomy" id="797122"/>
    <lineage>
        <taxon>Eukaryota</taxon>
        <taxon>Metamonada</taxon>
        <taxon>Carpediemonas-like organisms</taxon>
        <taxon>Kipferlia</taxon>
    </lineage>
</organism>
<dbReference type="EMBL" id="BDIP01001227">
    <property type="protein sequence ID" value="GCA62716.1"/>
    <property type="molecule type" value="Genomic_DNA"/>
</dbReference>
<evidence type="ECO:0000313" key="2">
    <source>
        <dbReference type="EMBL" id="GCA62716.1"/>
    </source>
</evidence>
<name>A0A391NRD5_9EUKA</name>
<dbReference type="AlphaFoldDB" id="A0A391NRD5"/>
<reference evidence="2 3" key="1">
    <citation type="journal article" date="2018" name="PLoS ONE">
        <title>The draft genome of Kipferlia bialata reveals reductive genome evolution in fornicate parasites.</title>
        <authorList>
            <person name="Tanifuji G."/>
            <person name="Takabayashi S."/>
            <person name="Kume K."/>
            <person name="Takagi M."/>
            <person name="Nakayama T."/>
            <person name="Kamikawa R."/>
            <person name="Inagaki Y."/>
            <person name="Hashimoto T."/>
        </authorList>
    </citation>
    <scope>NUCLEOTIDE SEQUENCE [LARGE SCALE GENOMIC DNA]</scope>
    <source>
        <strain evidence="2">NY0173</strain>
    </source>
</reference>
<keyword evidence="3" id="KW-1185">Reference proteome</keyword>
<feature type="region of interest" description="Disordered" evidence="1">
    <location>
        <begin position="34"/>
        <end position="54"/>
    </location>
</feature>
<feature type="compositionally biased region" description="Basic and acidic residues" evidence="1">
    <location>
        <begin position="38"/>
        <end position="54"/>
    </location>
</feature>
<evidence type="ECO:0000313" key="3">
    <source>
        <dbReference type="Proteomes" id="UP000265618"/>
    </source>
</evidence>